<reference evidence="1" key="1">
    <citation type="journal article" date="2015" name="Nature">
        <title>Complex archaea that bridge the gap between prokaryotes and eukaryotes.</title>
        <authorList>
            <person name="Spang A."/>
            <person name="Saw J.H."/>
            <person name="Jorgensen S.L."/>
            <person name="Zaremba-Niedzwiedzka K."/>
            <person name="Martijn J."/>
            <person name="Lind A.E."/>
            <person name="van Eijk R."/>
            <person name="Schleper C."/>
            <person name="Guy L."/>
            <person name="Ettema T.J."/>
        </authorList>
    </citation>
    <scope>NUCLEOTIDE SEQUENCE</scope>
</reference>
<gene>
    <name evidence="1" type="ORF">LCGC14_2843580</name>
</gene>
<protein>
    <submittedName>
        <fullName evidence="1">Uncharacterized protein</fullName>
    </submittedName>
</protein>
<organism evidence="1">
    <name type="scientific">marine sediment metagenome</name>
    <dbReference type="NCBI Taxonomy" id="412755"/>
    <lineage>
        <taxon>unclassified sequences</taxon>
        <taxon>metagenomes</taxon>
        <taxon>ecological metagenomes</taxon>
    </lineage>
</organism>
<dbReference type="EMBL" id="LAZR01054495">
    <property type="protein sequence ID" value="KKK78435.1"/>
    <property type="molecule type" value="Genomic_DNA"/>
</dbReference>
<name>A0A0F8YX80_9ZZZZ</name>
<accession>A0A0F8YX80</accession>
<proteinExistence type="predicted"/>
<evidence type="ECO:0000313" key="1">
    <source>
        <dbReference type="EMBL" id="KKK78435.1"/>
    </source>
</evidence>
<feature type="non-terminal residue" evidence="1">
    <location>
        <position position="75"/>
    </location>
</feature>
<comment type="caution">
    <text evidence="1">The sequence shown here is derived from an EMBL/GenBank/DDBJ whole genome shotgun (WGS) entry which is preliminary data.</text>
</comment>
<dbReference type="AlphaFoldDB" id="A0A0F8YX80"/>
<sequence length="75" mass="8314">MRNIIFTLVLAMAIILALGVSIFSLKDDLAQSERTLTHITRHLDSKTGGTSLLTGDMISYNLKTFDGGKHWYATE</sequence>